<dbReference type="Pfam" id="PF03169">
    <property type="entry name" value="OPT"/>
    <property type="match status" value="1"/>
</dbReference>
<evidence type="ECO:0000256" key="4">
    <source>
        <dbReference type="ARBA" id="ARBA00022989"/>
    </source>
</evidence>
<feature type="transmembrane region" description="Helical" evidence="6">
    <location>
        <begin position="180"/>
        <end position="202"/>
    </location>
</feature>
<comment type="caution">
    <text evidence="7">The sequence shown here is derived from an EMBL/GenBank/DDBJ whole genome shotgun (WGS) entry which is preliminary data.</text>
</comment>
<feature type="transmembrane region" description="Helical" evidence="6">
    <location>
        <begin position="340"/>
        <end position="372"/>
    </location>
</feature>
<feature type="transmembrane region" description="Helical" evidence="6">
    <location>
        <begin position="473"/>
        <end position="492"/>
    </location>
</feature>
<keyword evidence="5 6" id="KW-0472">Membrane</keyword>
<keyword evidence="2" id="KW-0813">Transport</keyword>
<dbReference type="InterPro" id="IPR004813">
    <property type="entry name" value="OPT"/>
</dbReference>
<comment type="subcellular location">
    <subcellularLocation>
        <location evidence="1">Membrane</location>
        <topology evidence="1">Multi-pass membrane protein</topology>
    </subcellularLocation>
</comment>
<evidence type="ECO:0000256" key="2">
    <source>
        <dbReference type="ARBA" id="ARBA00022448"/>
    </source>
</evidence>
<dbReference type="GO" id="GO:0016020">
    <property type="term" value="C:membrane"/>
    <property type="evidence" value="ECO:0007669"/>
    <property type="project" value="UniProtKB-SubCell"/>
</dbReference>
<gene>
    <name evidence="7" type="ORF">OBO34_05705</name>
</gene>
<feature type="transmembrane region" description="Helical" evidence="6">
    <location>
        <begin position="7"/>
        <end position="28"/>
    </location>
</feature>
<protein>
    <submittedName>
        <fullName evidence="7">OPT/YSL family transporter</fullName>
    </submittedName>
</protein>
<evidence type="ECO:0000313" key="7">
    <source>
        <dbReference type="EMBL" id="MCU7377846.1"/>
    </source>
</evidence>
<evidence type="ECO:0000256" key="6">
    <source>
        <dbReference type="SAM" id="Phobius"/>
    </source>
</evidence>
<feature type="transmembrane region" description="Helical" evidence="6">
    <location>
        <begin position="34"/>
        <end position="53"/>
    </location>
</feature>
<feature type="transmembrane region" description="Helical" evidence="6">
    <location>
        <begin position="98"/>
        <end position="116"/>
    </location>
</feature>
<feature type="transmembrane region" description="Helical" evidence="6">
    <location>
        <begin position="243"/>
        <end position="261"/>
    </location>
</feature>
<sequence length="533" mass="55217">MKNQLTARGIAIGAAGAIIITTSSMFVALKLSSLPWPIIFVALVSMFGLKAIGNTNLREINVTHTIMSAGAMVAGGLAFTLPGIFILNPQAQVSMWKLLLLTFGGVCLGLIFTALIRKYFIETKKLPYPMGEAAAETLKIGDRGGKKAITLFVSMGVAAAFTFVRDWMQKIPAVLLNGRMALYGSACGIWISPMLISVGYLLGPVFIGVWFLGALIGDFGVLFGGTELGFWDQAQALTIKSSLGIGMMVGTGIGIIVKGILPKAKEIFGGMFKKDSAGDAIVPMRWAPVLMILLAFLFTVVLDMGVLASVVTILGVWVATAMSAQCVGQSGINPMEIFGIIVLLAAKAVSSIEGTEAFFVAAIVAVACGLVGDVMNDFKAGSILGTNPKAQWIGECIGGMIGAAVSVGVLMVIVKAYGPEVFGSQEFPAAQAGAVAAMVGGISHVPAFAAGLVIAVILSFLNFPVMTLGLGVYLPFYMSATALIGGVIRLIVTKGLPKIEKEGTGLVVASGLLGGEAIMGVIIALIIAVQAIT</sequence>
<feature type="transmembrane region" description="Helical" evidence="6">
    <location>
        <begin position="504"/>
        <end position="532"/>
    </location>
</feature>
<dbReference type="PANTHER" id="PTHR31645:SF0">
    <property type="entry name" value="OLIGOPEPTIDE TRANSPORTER YGL114W-RELATED"/>
    <property type="match status" value="1"/>
</dbReference>
<feature type="transmembrane region" description="Helical" evidence="6">
    <location>
        <begin position="209"/>
        <end position="231"/>
    </location>
</feature>
<evidence type="ECO:0000256" key="3">
    <source>
        <dbReference type="ARBA" id="ARBA00022692"/>
    </source>
</evidence>
<keyword evidence="4 6" id="KW-1133">Transmembrane helix</keyword>
<accession>A0A9J6QV76</accession>
<dbReference type="GO" id="GO:0035673">
    <property type="term" value="F:oligopeptide transmembrane transporter activity"/>
    <property type="evidence" value="ECO:0007669"/>
    <property type="project" value="InterPro"/>
</dbReference>
<evidence type="ECO:0000256" key="5">
    <source>
        <dbReference type="ARBA" id="ARBA00023136"/>
    </source>
</evidence>
<evidence type="ECO:0000313" key="8">
    <source>
        <dbReference type="Proteomes" id="UP001065549"/>
    </source>
</evidence>
<dbReference type="InterPro" id="IPR045035">
    <property type="entry name" value="YSL-like"/>
</dbReference>
<organism evidence="7 8">
    <name type="scientific">Hominibacterium faecale</name>
    <dbReference type="NCBI Taxonomy" id="2839743"/>
    <lineage>
        <taxon>Bacteria</taxon>
        <taxon>Bacillati</taxon>
        <taxon>Bacillota</taxon>
        <taxon>Clostridia</taxon>
        <taxon>Peptostreptococcales</taxon>
        <taxon>Anaerovoracaceae</taxon>
        <taxon>Hominibacterium</taxon>
    </lineage>
</organism>
<keyword evidence="8" id="KW-1185">Reference proteome</keyword>
<dbReference type="EMBL" id="JAOSHN010000002">
    <property type="protein sequence ID" value="MCU7377846.1"/>
    <property type="molecule type" value="Genomic_DNA"/>
</dbReference>
<feature type="transmembrane region" description="Helical" evidence="6">
    <location>
        <begin position="148"/>
        <end position="168"/>
    </location>
</feature>
<keyword evidence="3 6" id="KW-0812">Transmembrane</keyword>
<dbReference type="RefSeq" id="WP_253019661.1">
    <property type="nucleotide sequence ID" value="NZ_JAOSHN010000002.1"/>
</dbReference>
<dbReference type="Proteomes" id="UP001065549">
    <property type="component" value="Unassembled WGS sequence"/>
</dbReference>
<feature type="transmembrane region" description="Helical" evidence="6">
    <location>
        <begin position="65"/>
        <end position="86"/>
    </location>
</feature>
<feature type="transmembrane region" description="Helical" evidence="6">
    <location>
        <begin position="435"/>
        <end position="461"/>
    </location>
</feature>
<name>A0A9J6QV76_9FIRM</name>
<reference evidence="7" key="1">
    <citation type="submission" date="2022-09" db="EMBL/GenBank/DDBJ databases">
        <title>Culturomic study of gut microbiota in children with autism spectrum disorder.</title>
        <authorList>
            <person name="Efimov B.A."/>
            <person name="Chaplin A.V."/>
            <person name="Sokolova S.R."/>
            <person name="Pikina A.P."/>
            <person name="Korzhanova M."/>
            <person name="Belova V."/>
            <person name="Korostin D."/>
        </authorList>
    </citation>
    <scope>NUCLEOTIDE SEQUENCE</scope>
    <source>
        <strain evidence="7">ASD5510</strain>
    </source>
</reference>
<dbReference type="AlphaFoldDB" id="A0A9J6QV76"/>
<evidence type="ECO:0000256" key="1">
    <source>
        <dbReference type="ARBA" id="ARBA00004141"/>
    </source>
</evidence>
<feature type="transmembrane region" description="Helical" evidence="6">
    <location>
        <begin position="392"/>
        <end position="414"/>
    </location>
</feature>
<dbReference type="PANTHER" id="PTHR31645">
    <property type="entry name" value="OLIGOPEPTIDE TRANSPORTER YGL114W-RELATED"/>
    <property type="match status" value="1"/>
</dbReference>
<proteinExistence type="predicted"/>